<dbReference type="EMBL" id="CP002431">
    <property type="protein sequence ID" value="ADU61717.1"/>
    <property type="molecule type" value="Genomic_DNA"/>
</dbReference>
<keyword evidence="11" id="KW-0436">Ligase</keyword>
<keyword evidence="6 8" id="KW-0315">Glutamine amidotransferase</keyword>
<reference evidence="11 12" key="2">
    <citation type="journal article" date="2014" name="Genome Announc.">
        <title>Complete Genome Sequence of the Subsurface, Mesophilic Sulfate-Reducing Bacterium Desulfovibrio aespoeensis Aspo-2.</title>
        <authorList>
            <person name="Pedersen K."/>
            <person name="Bengtsson A."/>
            <person name="Edlund J."/>
            <person name="Rabe L."/>
            <person name="Hazen T."/>
            <person name="Chakraborty R."/>
            <person name="Goodwin L."/>
            <person name="Shapiro N."/>
        </authorList>
    </citation>
    <scope>NUCLEOTIDE SEQUENCE [LARGE SCALE GENOMIC DNA]</scope>
    <source>
        <strain evidence="12">ATCC 700646 / DSM 10631 / Aspo-2</strain>
    </source>
</reference>
<dbReference type="PANTHER" id="PTHR43284:SF1">
    <property type="entry name" value="ASPARAGINE SYNTHETASE"/>
    <property type="match status" value="1"/>
</dbReference>
<evidence type="ECO:0000256" key="9">
    <source>
        <dbReference type="PIRSR" id="PIRSR001589-2"/>
    </source>
</evidence>
<dbReference type="InterPro" id="IPR001962">
    <property type="entry name" value="Asn_synthase"/>
</dbReference>
<dbReference type="GO" id="GO:0006529">
    <property type="term" value="P:asparagine biosynthetic process"/>
    <property type="evidence" value="ECO:0007669"/>
    <property type="project" value="UniProtKB-KW"/>
</dbReference>
<keyword evidence="5 9" id="KW-0067">ATP-binding</keyword>
<evidence type="ECO:0000256" key="4">
    <source>
        <dbReference type="ARBA" id="ARBA00022741"/>
    </source>
</evidence>
<keyword evidence="8" id="KW-0061">Asparagine biosynthesis</keyword>
<feature type="domain" description="Glutamine amidotransferase type-2" evidence="10">
    <location>
        <begin position="2"/>
        <end position="212"/>
    </location>
</feature>
<dbReference type="SUPFAM" id="SSF52402">
    <property type="entry name" value="Adenine nucleotide alpha hydrolases-like"/>
    <property type="match status" value="1"/>
</dbReference>
<dbReference type="CDD" id="cd01991">
    <property type="entry name" value="Asn_synthase_B_C"/>
    <property type="match status" value="1"/>
</dbReference>
<dbReference type="InterPro" id="IPR029055">
    <property type="entry name" value="Ntn_hydrolases_N"/>
</dbReference>
<dbReference type="Proteomes" id="UP000002191">
    <property type="component" value="Chromosome"/>
</dbReference>
<evidence type="ECO:0000256" key="5">
    <source>
        <dbReference type="ARBA" id="ARBA00022840"/>
    </source>
</evidence>
<dbReference type="InterPro" id="IPR033738">
    <property type="entry name" value="AsnB_N"/>
</dbReference>
<dbReference type="Gene3D" id="3.40.50.620">
    <property type="entry name" value="HUPs"/>
    <property type="match status" value="1"/>
</dbReference>
<evidence type="ECO:0000256" key="7">
    <source>
        <dbReference type="ARBA" id="ARBA00048741"/>
    </source>
</evidence>
<comment type="pathway">
    <text evidence="1">Amino-acid biosynthesis; L-asparagine biosynthesis; L-asparagine from L-aspartate (L-Gln route): step 1/1.</text>
</comment>
<dbReference type="PROSITE" id="PS51278">
    <property type="entry name" value="GATASE_TYPE_2"/>
    <property type="match status" value="1"/>
</dbReference>
<dbReference type="Pfam" id="PF13537">
    <property type="entry name" value="GATase_7"/>
    <property type="match status" value="1"/>
</dbReference>
<dbReference type="GO" id="GO:0005829">
    <property type="term" value="C:cytosol"/>
    <property type="evidence" value="ECO:0007669"/>
    <property type="project" value="TreeGrafter"/>
</dbReference>
<dbReference type="PANTHER" id="PTHR43284">
    <property type="entry name" value="ASPARAGINE SYNTHETASE (GLUTAMINE-HYDROLYZING)"/>
    <property type="match status" value="1"/>
</dbReference>
<dbReference type="NCBIfam" id="TIGR01536">
    <property type="entry name" value="asn_synth_AEB"/>
    <property type="match status" value="1"/>
</dbReference>
<dbReference type="Pfam" id="PF00733">
    <property type="entry name" value="Asn_synthase"/>
    <property type="match status" value="1"/>
</dbReference>
<feature type="binding site" evidence="9">
    <location>
        <position position="99"/>
    </location>
    <ligand>
        <name>L-glutamine</name>
        <dbReference type="ChEBI" id="CHEBI:58359"/>
    </ligand>
</feature>
<dbReference type="MEROPS" id="C44.001"/>
<evidence type="ECO:0000256" key="3">
    <source>
        <dbReference type="ARBA" id="ARBA00012737"/>
    </source>
</evidence>
<dbReference type="PIRSF" id="PIRSF001589">
    <property type="entry name" value="Asn_synthetase_glu-h"/>
    <property type="match status" value="1"/>
</dbReference>
<dbReference type="GO" id="GO:0005524">
    <property type="term" value="F:ATP binding"/>
    <property type="evidence" value="ECO:0007669"/>
    <property type="project" value="UniProtKB-KW"/>
</dbReference>
<dbReference type="KEGG" id="das:Daes_0700"/>
<gene>
    <name evidence="11" type="ordered locus">Daes_0700</name>
</gene>
<protein>
    <recommendedName>
        <fullName evidence="3">asparagine synthase (glutamine-hydrolyzing)</fullName>
        <ecNumber evidence="3">6.3.5.4</ecNumber>
    </recommendedName>
</protein>
<comment type="catalytic activity">
    <reaction evidence="7">
        <text>L-aspartate + L-glutamine + ATP + H2O = L-asparagine + L-glutamate + AMP + diphosphate + H(+)</text>
        <dbReference type="Rhea" id="RHEA:12228"/>
        <dbReference type="ChEBI" id="CHEBI:15377"/>
        <dbReference type="ChEBI" id="CHEBI:15378"/>
        <dbReference type="ChEBI" id="CHEBI:29985"/>
        <dbReference type="ChEBI" id="CHEBI:29991"/>
        <dbReference type="ChEBI" id="CHEBI:30616"/>
        <dbReference type="ChEBI" id="CHEBI:33019"/>
        <dbReference type="ChEBI" id="CHEBI:58048"/>
        <dbReference type="ChEBI" id="CHEBI:58359"/>
        <dbReference type="ChEBI" id="CHEBI:456215"/>
        <dbReference type="EC" id="6.3.5.4"/>
    </reaction>
</comment>
<dbReference type="SUPFAM" id="SSF56235">
    <property type="entry name" value="N-terminal nucleophile aminohydrolases (Ntn hydrolases)"/>
    <property type="match status" value="1"/>
</dbReference>
<dbReference type="RefSeq" id="WP_013513648.1">
    <property type="nucleotide sequence ID" value="NC_014844.1"/>
</dbReference>
<evidence type="ECO:0000256" key="8">
    <source>
        <dbReference type="PIRSR" id="PIRSR001589-1"/>
    </source>
</evidence>
<keyword evidence="8" id="KW-0028">Amino-acid biosynthesis</keyword>
<accession>E6VZK3</accession>
<dbReference type="InterPro" id="IPR051786">
    <property type="entry name" value="ASN_synthetase/amidase"/>
</dbReference>
<organism evidence="11 12">
    <name type="scientific">Pseudodesulfovibrio aespoeensis (strain ATCC 700646 / DSM 10631 / Aspo-2)</name>
    <name type="common">Desulfovibrio aespoeensis</name>
    <dbReference type="NCBI Taxonomy" id="643562"/>
    <lineage>
        <taxon>Bacteria</taxon>
        <taxon>Pseudomonadati</taxon>
        <taxon>Thermodesulfobacteriota</taxon>
        <taxon>Desulfovibrionia</taxon>
        <taxon>Desulfovibrionales</taxon>
        <taxon>Desulfovibrionaceae</taxon>
    </lineage>
</organism>
<evidence type="ECO:0000256" key="6">
    <source>
        <dbReference type="ARBA" id="ARBA00022962"/>
    </source>
</evidence>
<keyword evidence="4 9" id="KW-0547">Nucleotide-binding</keyword>
<dbReference type="eggNOG" id="COG0367">
    <property type="taxonomic scope" value="Bacteria"/>
</dbReference>
<reference evidence="12" key="1">
    <citation type="submission" date="2010-12" db="EMBL/GenBank/DDBJ databases">
        <title>Complete sequence of Desulfovibrio aespoeensis Aspo-2.</title>
        <authorList>
            <consortium name="US DOE Joint Genome Institute"/>
            <person name="Lucas S."/>
            <person name="Copeland A."/>
            <person name="Lapidus A."/>
            <person name="Cheng J.-F."/>
            <person name="Goodwin L."/>
            <person name="Pitluck S."/>
            <person name="Chertkov O."/>
            <person name="Misra M."/>
            <person name="Detter J.C."/>
            <person name="Han C."/>
            <person name="Tapia R."/>
            <person name="Land M."/>
            <person name="Hauser L."/>
            <person name="Kyrpides N."/>
            <person name="Ivanova N."/>
            <person name="Ovchinnikova G."/>
            <person name="Pedersen K."/>
            <person name="Jagevall S."/>
            <person name="Hazen T."/>
            <person name="Woyke T."/>
        </authorList>
    </citation>
    <scope>NUCLEOTIDE SEQUENCE [LARGE SCALE GENOMIC DNA]</scope>
    <source>
        <strain evidence="12">ATCC 700646 / DSM 10631 / Aspo-2</strain>
    </source>
</reference>
<sequence length="631" mass="71068">MCGIFGIIHSSGSPVEHSMVEAMESALLHRGPDHSGRFSEHGAALGMNRLAIIDLDTGSQPIFNENGNLVIIYNGELYNYQGLRNELTALGHRFSSRSDTEVVLHAFEEFGPGCLHRFNGMYAFAIWNRSERNLFMARDRLGIKPLYYITSQERLCFASEERGLIPCMENSPTPNWTAIARYLQLGYIASPDSPFSGVSALPAGHWAEYAEGTLAIHHYWEPTYGSLEGVTAEEAEAETERLLRRSVELELMSDVPVGLFLSGGLDSSAVAAYARELSPERFCSYILQFEETTHDESGDARFVADTIGIPFKEYFFSNSQLVQSLQDTADVMDAPFGDSTVLPLLALSRYAREDVKVVLTGWGGDELFAGYPTYKAHLLAQAYRKIPDAIGQRLVPWLVCKLPVSDAYMSFEFKAKRFVDGMNLPPELQHFSWMGYFSNAEVNALLHSDVLNQQHETALAPIERMLEFLPEKDIISRILHLDSRYFMEGNGLFQLDRISMAASLEARVPLLNFELLEYVNSLPAKIKMLGGKPKGLLKRIMVNRLPRKVVNKPKKGFGPPSSAWLRGPLRSTLIETFSPDRIARQRVFNPQAVNRLISQHMERRQDNGRKLWALLSLQLWLDRFIMGQGRS</sequence>
<evidence type="ECO:0000313" key="11">
    <source>
        <dbReference type="EMBL" id="ADU61717.1"/>
    </source>
</evidence>
<proteinExistence type="inferred from homology"/>
<dbReference type="InterPro" id="IPR006426">
    <property type="entry name" value="Asn_synth_AEB"/>
</dbReference>
<dbReference type="OrthoDB" id="9763290at2"/>
<dbReference type="STRING" id="643562.Daes_0700"/>
<dbReference type="GO" id="GO:0004066">
    <property type="term" value="F:asparagine synthase (glutamine-hydrolyzing) activity"/>
    <property type="evidence" value="ECO:0007669"/>
    <property type="project" value="UniProtKB-EC"/>
</dbReference>
<dbReference type="InterPro" id="IPR017932">
    <property type="entry name" value="GATase_2_dom"/>
</dbReference>
<dbReference type="AlphaFoldDB" id="E6VZK3"/>
<dbReference type="CDD" id="cd00712">
    <property type="entry name" value="AsnB"/>
    <property type="match status" value="1"/>
</dbReference>
<feature type="active site" description="For GATase activity" evidence="8">
    <location>
        <position position="2"/>
    </location>
</feature>
<evidence type="ECO:0000259" key="10">
    <source>
        <dbReference type="PROSITE" id="PS51278"/>
    </source>
</evidence>
<evidence type="ECO:0000256" key="1">
    <source>
        <dbReference type="ARBA" id="ARBA00005187"/>
    </source>
</evidence>
<evidence type="ECO:0000313" key="12">
    <source>
        <dbReference type="Proteomes" id="UP000002191"/>
    </source>
</evidence>
<dbReference type="EC" id="6.3.5.4" evidence="3"/>
<comment type="similarity">
    <text evidence="2">Belongs to the asparagine synthetase family.</text>
</comment>
<name>E6VZK3_PSEA9</name>
<dbReference type="Gene3D" id="3.60.20.10">
    <property type="entry name" value="Glutamine Phosphoribosylpyrophosphate, subunit 1, domain 1"/>
    <property type="match status" value="1"/>
</dbReference>
<dbReference type="InterPro" id="IPR014729">
    <property type="entry name" value="Rossmann-like_a/b/a_fold"/>
</dbReference>
<keyword evidence="12" id="KW-1185">Reference proteome</keyword>
<evidence type="ECO:0000256" key="2">
    <source>
        <dbReference type="ARBA" id="ARBA00005752"/>
    </source>
</evidence>
<dbReference type="HOGENOM" id="CLU_014658_3_1_7"/>